<reference evidence="1 2" key="2">
    <citation type="submission" date="2021-10" db="EMBL/GenBank/DDBJ databases">
        <authorList>
            <person name="Piombo E."/>
        </authorList>
    </citation>
    <scope>NUCLEOTIDE SEQUENCE [LARGE SCALE GENOMIC DNA]</scope>
</reference>
<name>A0A9N9ZH78_9HYPO</name>
<evidence type="ECO:0000313" key="1">
    <source>
        <dbReference type="EMBL" id="CAH0055564.1"/>
    </source>
</evidence>
<accession>A0A9N9ZH78</accession>
<organism evidence="1 2">
    <name type="scientific">Clonostachys solani</name>
    <dbReference type="NCBI Taxonomy" id="160281"/>
    <lineage>
        <taxon>Eukaryota</taxon>
        <taxon>Fungi</taxon>
        <taxon>Dikarya</taxon>
        <taxon>Ascomycota</taxon>
        <taxon>Pezizomycotina</taxon>
        <taxon>Sordariomycetes</taxon>
        <taxon>Hypocreomycetidae</taxon>
        <taxon>Hypocreales</taxon>
        <taxon>Bionectriaceae</taxon>
        <taxon>Clonostachys</taxon>
    </lineage>
</organism>
<dbReference type="OrthoDB" id="5140724at2759"/>
<protein>
    <submittedName>
        <fullName evidence="1">Uncharacterized protein</fullName>
    </submittedName>
</protein>
<comment type="caution">
    <text evidence="1">The sequence shown here is derived from an EMBL/GenBank/DDBJ whole genome shotgun (WGS) entry which is preliminary data.</text>
</comment>
<dbReference type="EMBL" id="CABFOC020000057">
    <property type="protein sequence ID" value="CAH0055564.1"/>
    <property type="molecule type" value="Genomic_DNA"/>
</dbReference>
<proteinExistence type="predicted"/>
<keyword evidence="2" id="KW-1185">Reference proteome</keyword>
<gene>
    <name evidence="1" type="ORF">CSOL1703_00017668</name>
</gene>
<evidence type="ECO:0000313" key="2">
    <source>
        <dbReference type="Proteomes" id="UP000775872"/>
    </source>
</evidence>
<dbReference type="Proteomes" id="UP000775872">
    <property type="component" value="Unassembled WGS sequence"/>
</dbReference>
<dbReference type="AlphaFoldDB" id="A0A9N9ZH78"/>
<sequence>MGFIASSFSKGSYERAPDAIVILQWENSVTALSPRLRFWVIRFPIPSKGSPKTRETSFPVPTAVEKRIDEISSISFGTNRRLGRLQLPPQVLYQSSSRSILVHNLLVGESQTDSELLSWGPGLRLRKVQVTDGFFDEPLASLSDTRFLAHSTILGGDAQDNKAGSKLTTVAHETGDGSISVKYRSRASRDSEWTSSSADRRLEFNEPKEQIVRTASVLNSAVSSAVSGSSVPLHRVTVGSTHYTVLINLGRSEDGSKTKVSLYTTLESDFKAEAQSVKQTRDDLGLRWEVQSFHLPSGVTNVAPVVVKCWEKPYPTYLVLFYTYQGAMYYSHLRYAGSGYFGNQVIGVPCLLAPEPEDQQVAPAPKASAPSRWSISTISRPAPKVPAADEASSGQVKQEPILTALQGFQPTVIQTDENLWLFYEGPDGNPRYAACPSLPKEIKDLGVGWEEVSWSAEPLLSSESNEGADDKASPISRHFLPVVVPRDFMNIG</sequence>
<reference evidence="2" key="1">
    <citation type="submission" date="2019-06" db="EMBL/GenBank/DDBJ databases">
        <authorList>
            <person name="Broberg M."/>
        </authorList>
    </citation>
    <scope>NUCLEOTIDE SEQUENCE [LARGE SCALE GENOMIC DNA]</scope>
</reference>